<dbReference type="EMBL" id="ML978727">
    <property type="protein sequence ID" value="KAF2085989.1"/>
    <property type="molecule type" value="Genomic_DNA"/>
</dbReference>
<dbReference type="InterPro" id="IPR016939">
    <property type="entry name" value="Ribosomal_mS23_fun"/>
</dbReference>
<keyword evidence="3 6" id="KW-0689">Ribosomal protein</keyword>
<evidence type="ECO:0000256" key="2">
    <source>
        <dbReference type="ARBA" id="ARBA00009864"/>
    </source>
</evidence>
<dbReference type="Pfam" id="PF13741">
    <property type="entry name" value="MRP-S25"/>
    <property type="match status" value="1"/>
</dbReference>
<keyword evidence="5 6" id="KW-0687">Ribonucleoprotein</keyword>
<evidence type="ECO:0000256" key="7">
    <source>
        <dbReference type="SAM" id="MobiDB-lite"/>
    </source>
</evidence>
<dbReference type="PANTHER" id="PTHR37799">
    <property type="entry name" value="37S RIBOSOMAL PROTEIN S25, MITOCHONDRIAL"/>
    <property type="match status" value="1"/>
</dbReference>
<dbReference type="PIRSF" id="PIRSF029764">
    <property type="entry name" value="RSM25"/>
    <property type="match status" value="1"/>
</dbReference>
<comment type="subunit">
    <text evidence="6">Component of the mitochondrial small ribosomal subunit.</text>
</comment>
<comment type="subcellular location">
    <subcellularLocation>
        <location evidence="1 6">Mitochondrion</location>
    </subcellularLocation>
</comment>
<dbReference type="OrthoDB" id="5542239at2759"/>
<dbReference type="PANTHER" id="PTHR37799:SF1">
    <property type="entry name" value="SMALL RIBOSOMAL SUBUNIT PROTEIN MS23"/>
    <property type="match status" value="1"/>
</dbReference>
<dbReference type="AlphaFoldDB" id="A0A9P4HQG0"/>
<evidence type="ECO:0000256" key="5">
    <source>
        <dbReference type="ARBA" id="ARBA00023274"/>
    </source>
</evidence>
<keyword evidence="4 6" id="KW-0496">Mitochondrion</keyword>
<feature type="compositionally biased region" description="Acidic residues" evidence="7">
    <location>
        <begin position="233"/>
        <end position="251"/>
    </location>
</feature>
<dbReference type="Proteomes" id="UP000799776">
    <property type="component" value="Unassembled WGS sequence"/>
</dbReference>
<reference evidence="8" key="1">
    <citation type="journal article" date="2020" name="Stud. Mycol.">
        <title>101 Dothideomycetes genomes: a test case for predicting lifestyles and emergence of pathogens.</title>
        <authorList>
            <person name="Haridas S."/>
            <person name="Albert R."/>
            <person name="Binder M."/>
            <person name="Bloem J."/>
            <person name="Labutti K."/>
            <person name="Salamov A."/>
            <person name="Andreopoulos B."/>
            <person name="Baker S."/>
            <person name="Barry K."/>
            <person name="Bills G."/>
            <person name="Bluhm B."/>
            <person name="Cannon C."/>
            <person name="Castanera R."/>
            <person name="Culley D."/>
            <person name="Daum C."/>
            <person name="Ezra D."/>
            <person name="Gonzalez J."/>
            <person name="Henrissat B."/>
            <person name="Kuo A."/>
            <person name="Liang C."/>
            <person name="Lipzen A."/>
            <person name="Lutzoni F."/>
            <person name="Magnuson J."/>
            <person name="Mondo S."/>
            <person name="Nolan M."/>
            <person name="Ohm R."/>
            <person name="Pangilinan J."/>
            <person name="Park H.-J."/>
            <person name="Ramirez L."/>
            <person name="Alfaro M."/>
            <person name="Sun H."/>
            <person name="Tritt A."/>
            <person name="Yoshinaga Y."/>
            <person name="Zwiers L.-H."/>
            <person name="Turgeon B."/>
            <person name="Goodwin S."/>
            <person name="Spatafora J."/>
            <person name="Crous P."/>
            <person name="Grigoriev I."/>
        </authorList>
    </citation>
    <scope>NUCLEOTIDE SEQUENCE</scope>
    <source>
        <strain evidence="8">CBS 121410</strain>
    </source>
</reference>
<evidence type="ECO:0000256" key="4">
    <source>
        <dbReference type="ARBA" id="ARBA00023128"/>
    </source>
</evidence>
<organism evidence="8 9">
    <name type="scientific">Saccharata proteae CBS 121410</name>
    <dbReference type="NCBI Taxonomy" id="1314787"/>
    <lineage>
        <taxon>Eukaryota</taxon>
        <taxon>Fungi</taxon>
        <taxon>Dikarya</taxon>
        <taxon>Ascomycota</taxon>
        <taxon>Pezizomycotina</taxon>
        <taxon>Dothideomycetes</taxon>
        <taxon>Dothideomycetes incertae sedis</taxon>
        <taxon>Botryosphaeriales</taxon>
        <taxon>Saccharataceae</taxon>
        <taxon>Saccharata</taxon>
    </lineage>
</organism>
<evidence type="ECO:0000313" key="8">
    <source>
        <dbReference type="EMBL" id="KAF2085989.1"/>
    </source>
</evidence>
<dbReference type="GO" id="GO:0003735">
    <property type="term" value="F:structural constituent of ribosome"/>
    <property type="evidence" value="ECO:0007669"/>
    <property type="project" value="UniProtKB-UniRule"/>
</dbReference>
<keyword evidence="9" id="KW-1185">Reference proteome</keyword>
<evidence type="ECO:0000256" key="3">
    <source>
        <dbReference type="ARBA" id="ARBA00022980"/>
    </source>
</evidence>
<protein>
    <recommendedName>
        <fullName evidence="6">37S ribosomal protein S25, mitochondrial</fullName>
    </recommendedName>
</protein>
<accession>A0A9P4HQG0</accession>
<name>A0A9P4HQG0_9PEZI</name>
<proteinExistence type="inferred from homology"/>
<comment type="similarity">
    <text evidence="2">Belongs to the mitochondrion-specific ribosomal protein mS23 family.</text>
</comment>
<gene>
    <name evidence="8" type="ORF">K490DRAFT_67275</name>
</gene>
<dbReference type="GO" id="GO:0005763">
    <property type="term" value="C:mitochondrial small ribosomal subunit"/>
    <property type="evidence" value="ECO:0007669"/>
    <property type="project" value="UniProtKB-UniRule"/>
</dbReference>
<feature type="region of interest" description="Disordered" evidence="7">
    <location>
        <begin position="229"/>
        <end position="267"/>
    </location>
</feature>
<evidence type="ECO:0000256" key="6">
    <source>
        <dbReference type="PIRNR" id="PIRNR029764"/>
    </source>
</evidence>
<evidence type="ECO:0000313" key="9">
    <source>
        <dbReference type="Proteomes" id="UP000799776"/>
    </source>
</evidence>
<evidence type="ECO:0000256" key="1">
    <source>
        <dbReference type="ARBA" id="ARBA00004173"/>
    </source>
</evidence>
<sequence length="267" mass="30830">MGRHNFDASRVHQTVSRLMNTHWSEHGGNRKAITRPPPWFNIISDIPPSETLVRPLQQASTRKPLKKNQNCKKPSKMFQPIKLSYEEDRLRREFFADHPWELARPRVVLENDGCDGRNWDWSRIEQPGKKLDGESVVQRQRWLMTHQRLPKLTAYDIARKEFYALRHREEIERRIAREEALHTGAYFGKSALDVGTLLENQAFEEWRVWAANEVELKKQAQAAMYTGTVSEDAASEDEAEAELEEGLDETMVEGGEVEAKGGAMVHP</sequence>
<comment type="caution">
    <text evidence="8">The sequence shown here is derived from an EMBL/GenBank/DDBJ whole genome shotgun (WGS) entry which is preliminary data.</text>
</comment>